<keyword evidence="3" id="KW-0560">Oxidoreductase</keyword>
<sequence length="658" mass="71261">MVAPALSWQHWGGDAGGTRFSPLEQITPANVDNLVRAWTYHTGDIESRPPAAFARTKFEATPLLVDDSLVFCTPFNEVVALDPGTGVQKWRFDPKVDTGRRPANRYACRGVAYWVDERAALDAACRSRLFMGTVDARLIALDARTGRRCPEFGTDGEVRIEVAKALLWPGEFQITSAPVVGRDVVVVGSSIGDNARVDAPEGVVRGFDARTGQPRWSFDPLIHDGITAGHANVWAPMSVDEDRGLVFLPTSSPSPDFFGGARPGDNRHSDSVVALRIETGALAWSFQTTHHDVWDYDLPAQPTLARLETGQGARDVVMQPTKQGFVFVLDRNTGAPIWPVEERAVPQGAVEGEQLLPTQPFPTHVPPLLPQHFASEDIFHAVPRVVDSSCDDQLGALRNDGLYTPPTTRGTLLYPMTGGGVNWGGAAFDPVRQILYANVSRAVHIVRLIPRDEADRMTPPRGVDFGLQRGAPFAVTRVVAMSRLGLLCNRPPWGEMVAVDLKAGKILWRATVGTTEDRAPLGLAFKWGTPLVNGVVVTGGLVFTGAMDAYLRALDAGTGEELWQGRLPAPGVANPMTYEWKGEQYLVIAAGGHSEAGTSLGDSVVAFRLARAGEAPSWWSRTIDRPGGRLSGGALVVTLVLAALAFSGWQWRVRGRRV</sequence>
<evidence type="ECO:0000256" key="2">
    <source>
        <dbReference type="ARBA" id="ARBA00008156"/>
    </source>
</evidence>
<comment type="cofactor">
    <cofactor evidence="1">
        <name>pyrroloquinoline quinone</name>
        <dbReference type="ChEBI" id="CHEBI:58442"/>
    </cofactor>
</comment>
<keyword evidence="4" id="KW-0472">Membrane</keyword>
<proteinExistence type="inferred from homology"/>
<evidence type="ECO:0000256" key="3">
    <source>
        <dbReference type="ARBA" id="ARBA00023002"/>
    </source>
</evidence>
<accession>M4Z5F7</accession>
<reference evidence="6 7" key="1">
    <citation type="journal article" date="2013" name="Appl. Environ. Microbiol.">
        <title>Genome analysis suggests that the soil oligotrophic bacterium Agromonas oligotrophica (Bradyrhizobium oligotrophicum) is a nitrogen-fixing symbiont of Aeschynomene indica.</title>
        <authorList>
            <person name="Okubo T."/>
            <person name="Fukushima S."/>
            <person name="Itakura M."/>
            <person name="Oshima K."/>
            <person name="Longtonglang A."/>
            <person name="Teaumroong N."/>
            <person name="Mitsui H."/>
            <person name="Hattori M."/>
            <person name="Hattori R."/>
            <person name="Hattori T."/>
            <person name="Minamisawa K."/>
        </authorList>
    </citation>
    <scope>NUCLEOTIDE SEQUENCE [LARGE SCALE GENOMIC DNA]</scope>
    <source>
        <strain evidence="6 7">S58</strain>
    </source>
</reference>
<keyword evidence="7" id="KW-1185">Reference proteome</keyword>
<dbReference type="InterPro" id="IPR011047">
    <property type="entry name" value="Quinoprotein_ADH-like_sf"/>
</dbReference>
<keyword evidence="4" id="KW-0812">Transmembrane</keyword>
<organism evidence="6 7">
    <name type="scientific">Bradyrhizobium oligotrophicum S58</name>
    <dbReference type="NCBI Taxonomy" id="1245469"/>
    <lineage>
        <taxon>Bacteria</taxon>
        <taxon>Pseudomonadati</taxon>
        <taxon>Pseudomonadota</taxon>
        <taxon>Alphaproteobacteria</taxon>
        <taxon>Hyphomicrobiales</taxon>
        <taxon>Nitrobacteraceae</taxon>
        <taxon>Bradyrhizobium</taxon>
    </lineage>
</organism>
<dbReference type="InterPro" id="IPR002372">
    <property type="entry name" value="PQQ_rpt_dom"/>
</dbReference>
<protein>
    <recommendedName>
        <fullName evidence="5">Pyrrolo-quinoline quinone repeat domain-containing protein</fullName>
    </recommendedName>
</protein>
<dbReference type="PANTHER" id="PTHR32303">
    <property type="entry name" value="QUINOPROTEIN ALCOHOL DEHYDROGENASE (CYTOCHROME C)"/>
    <property type="match status" value="1"/>
</dbReference>
<dbReference type="GO" id="GO:0048038">
    <property type="term" value="F:quinone binding"/>
    <property type="evidence" value="ECO:0007669"/>
    <property type="project" value="InterPro"/>
</dbReference>
<dbReference type="PATRIC" id="fig|1245469.3.peg.2764"/>
<feature type="domain" description="Pyrrolo-quinoline quinone repeat" evidence="5">
    <location>
        <begin position="8"/>
        <end position="585"/>
    </location>
</feature>
<dbReference type="KEGG" id="aol:S58_26920"/>
<dbReference type="GO" id="GO:0008876">
    <property type="term" value="F:quinoprotein glucose dehydrogenase activity"/>
    <property type="evidence" value="ECO:0007669"/>
    <property type="project" value="TreeGrafter"/>
</dbReference>
<evidence type="ECO:0000313" key="6">
    <source>
        <dbReference type="EMBL" id="BAM88698.1"/>
    </source>
</evidence>
<evidence type="ECO:0000256" key="4">
    <source>
        <dbReference type="SAM" id="Phobius"/>
    </source>
</evidence>
<keyword evidence="4" id="KW-1133">Transmembrane helix</keyword>
<dbReference type="EMBL" id="AP012603">
    <property type="protein sequence ID" value="BAM88698.1"/>
    <property type="molecule type" value="Genomic_DNA"/>
</dbReference>
<dbReference type="STRING" id="1245469.S58_26920"/>
<dbReference type="RefSeq" id="WP_015665820.1">
    <property type="nucleotide sequence ID" value="NC_020453.1"/>
</dbReference>
<dbReference type="Gene3D" id="2.140.10.10">
    <property type="entry name" value="Quinoprotein alcohol dehydrogenase-like superfamily"/>
    <property type="match status" value="2"/>
</dbReference>
<dbReference type="InterPro" id="IPR018391">
    <property type="entry name" value="PQQ_b-propeller_rpt"/>
</dbReference>
<dbReference type="PANTHER" id="PTHR32303:SF4">
    <property type="entry name" value="QUINOPROTEIN GLUCOSE DEHYDROGENASE"/>
    <property type="match status" value="1"/>
</dbReference>
<evidence type="ECO:0000259" key="5">
    <source>
        <dbReference type="Pfam" id="PF01011"/>
    </source>
</evidence>
<dbReference type="GeneID" id="301816576"/>
<gene>
    <name evidence="6" type="ORF">S58_26920</name>
</gene>
<dbReference type="SMART" id="SM00564">
    <property type="entry name" value="PQQ"/>
    <property type="match status" value="6"/>
</dbReference>
<dbReference type="SUPFAM" id="SSF50998">
    <property type="entry name" value="Quinoprotein alcohol dehydrogenase-like"/>
    <property type="match status" value="1"/>
</dbReference>
<dbReference type="eggNOG" id="COG4993">
    <property type="taxonomic scope" value="Bacteria"/>
</dbReference>
<dbReference type="AlphaFoldDB" id="M4Z5F7"/>
<dbReference type="CDD" id="cd10280">
    <property type="entry name" value="PQQ_mGDH"/>
    <property type="match status" value="1"/>
</dbReference>
<dbReference type="HOGENOM" id="CLU_018478_1_0_5"/>
<comment type="similarity">
    <text evidence="2">Belongs to the bacterial PQQ dehydrogenase family.</text>
</comment>
<name>M4Z5F7_9BRAD</name>
<dbReference type="GO" id="GO:0016020">
    <property type="term" value="C:membrane"/>
    <property type="evidence" value="ECO:0007669"/>
    <property type="project" value="InterPro"/>
</dbReference>
<evidence type="ECO:0000256" key="1">
    <source>
        <dbReference type="ARBA" id="ARBA00001931"/>
    </source>
</evidence>
<evidence type="ECO:0000313" key="7">
    <source>
        <dbReference type="Proteomes" id="UP000011841"/>
    </source>
</evidence>
<dbReference type="Proteomes" id="UP000011841">
    <property type="component" value="Chromosome"/>
</dbReference>
<dbReference type="InterPro" id="IPR017511">
    <property type="entry name" value="PQQ_mDH"/>
</dbReference>
<feature type="transmembrane region" description="Helical" evidence="4">
    <location>
        <begin position="630"/>
        <end position="649"/>
    </location>
</feature>
<dbReference type="Pfam" id="PF01011">
    <property type="entry name" value="PQQ"/>
    <property type="match status" value="1"/>
</dbReference>